<name>A0ABD4Z7G6_9CREN</name>
<evidence type="ECO:0000313" key="1">
    <source>
        <dbReference type="EMBL" id="MDK6029276.1"/>
    </source>
</evidence>
<reference evidence="1 2" key="1">
    <citation type="submission" date="2023-05" db="EMBL/GenBank/DDBJ databases">
        <title>A new hyperthermophilic archaea 'Ignisphaera cupida' sp. nov. and description of the family 'Ignisphaeraceae' fam. nov.</title>
        <authorList>
            <person name="Podosokorskaya O.A."/>
            <person name="Elcheninov A.G."/>
            <person name="Klukina A."/>
            <person name="Merkel A.Y."/>
        </authorList>
    </citation>
    <scope>NUCLEOTIDE SEQUENCE [LARGE SCALE GENOMIC DNA]</scope>
    <source>
        <strain evidence="1 2">4213-co</strain>
    </source>
</reference>
<dbReference type="Proteomes" id="UP001529235">
    <property type="component" value="Unassembled WGS sequence"/>
</dbReference>
<keyword evidence="2" id="KW-1185">Reference proteome</keyword>
<gene>
    <name evidence="1" type="ORF">QPL79_07855</name>
</gene>
<dbReference type="EMBL" id="JASNVW010000006">
    <property type="protein sequence ID" value="MDK6029276.1"/>
    <property type="molecule type" value="Genomic_DNA"/>
</dbReference>
<comment type="caution">
    <text evidence="1">The sequence shown here is derived from an EMBL/GenBank/DDBJ whole genome shotgun (WGS) entry which is preliminary data.</text>
</comment>
<dbReference type="AlphaFoldDB" id="A0ABD4Z7G6"/>
<sequence>MGKKILDSFYWYKSLLKHVSKLVRKTIRLFPIIEHKSGYVCEEIRKSVYRCHNNSNAKLVALYTIEDSFVRIEEMEYVDFLTHLKRYINTLAPPGCILMTVSSTGVLSPDSYLSKINSKLQMKLVELESDRTNTRLRSLVERLIEIRKRVLSGVMPVETSILTAIICDDARTYEDMLINIPQIAKQVLGISLKRVRDVGKALQIINFRWGKI</sequence>
<proteinExistence type="predicted"/>
<organism evidence="1 2">
    <name type="scientific">Ignisphaera cupida</name>
    <dbReference type="NCBI Taxonomy" id="3050454"/>
    <lineage>
        <taxon>Archaea</taxon>
        <taxon>Thermoproteota</taxon>
        <taxon>Thermoprotei</taxon>
        <taxon>Desulfurococcales</taxon>
        <taxon>Desulfurococcaceae</taxon>
        <taxon>Ignisphaera</taxon>
    </lineage>
</organism>
<accession>A0ABD4Z7G6</accession>
<evidence type="ECO:0000313" key="2">
    <source>
        <dbReference type="Proteomes" id="UP001529235"/>
    </source>
</evidence>
<dbReference type="RefSeq" id="WP_285274263.1">
    <property type="nucleotide sequence ID" value="NZ_JASNVW010000006.1"/>
</dbReference>
<protein>
    <submittedName>
        <fullName evidence="1">Uncharacterized protein</fullName>
    </submittedName>
</protein>